<reference evidence="1" key="1">
    <citation type="submission" date="2021-01" db="EMBL/GenBank/DDBJ databases">
        <title>Metabolic potential, ecology and presence of endohyphal bacteria is reflected in genomic diversity of Mucoromycotina.</title>
        <authorList>
            <person name="Muszewska A."/>
            <person name="Okrasinska A."/>
            <person name="Steczkiewicz K."/>
            <person name="Drgas O."/>
            <person name="Orlowska M."/>
            <person name="Perlinska-Lenart U."/>
            <person name="Aleksandrzak-Piekarczyk T."/>
            <person name="Szatraj K."/>
            <person name="Zielenkiewicz U."/>
            <person name="Pilsyk S."/>
            <person name="Malc E."/>
            <person name="Mieczkowski P."/>
            <person name="Kruszewska J.S."/>
            <person name="Biernat P."/>
            <person name="Pawlowska J."/>
        </authorList>
    </citation>
    <scope>NUCLEOTIDE SEQUENCE</scope>
    <source>
        <strain evidence="1">WA0000018081</strain>
    </source>
</reference>
<organism evidence="1 2">
    <name type="scientific">Thamnidium elegans</name>
    <dbReference type="NCBI Taxonomy" id="101142"/>
    <lineage>
        <taxon>Eukaryota</taxon>
        <taxon>Fungi</taxon>
        <taxon>Fungi incertae sedis</taxon>
        <taxon>Mucoromycota</taxon>
        <taxon>Mucoromycotina</taxon>
        <taxon>Mucoromycetes</taxon>
        <taxon>Mucorales</taxon>
        <taxon>Mucorineae</taxon>
        <taxon>Mucoraceae</taxon>
        <taxon>Thamnidium</taxon>
    </lineage>
</organism>
<accession>A0A8H7SV41</accession>
<dbReference type="OrthoDB" id="2285782at2759"/>
<dbReference type="Proteomes" id="UP000613177">
    <property type="component" value="Unassembled WGS sequence"/>
</dbReference>
<evidence type="ECO:0000313" key="2">
    <source>
        <dbReference type="Proteomes" id="UP000613177"/>
    </source>
</evidence>
<gene>
    <name evidence="1" type="ORF">INT48_000247</name>
</gene>
<sequence length="135" mass="15570">MVAKLFHSLLAFGKLTQFVEFRWCETELTSSKVLNFKKYDYNLRCAPATELIDTIGVLTTHNNMKWIIVASSSRITKENTSHSIEDTLNIFECGVSSPRKEASIVALKKLKVYEIHIIRSQVILTEILTRHEQLW</sequence>
<dbReference type="EMBL" id="JAEPRE010000041">
    <property type="protein sequence ID" value="KAG2235005.1"/>
    <property type="molecule type" value="Genomic_DNA"/>
</dbReference>
<evidence type="ECO:0000313" key="1">
    <source>
        <dbReference type="EMBL" id="KAG2235005.1"/>
    </source>
</evidence>
<protein>
    <submittedName>
        <fullName evidence="1">Uncharacterized protein</fullName>
    </submittedName>
</protein>
<name>A0A8H7SV41_9FUNG</name>
<keyword evidence="2" id="KW-1185">Reference proteome</keyword>
<dbReference type="AlphaFoldDB" id="A0A8H7SV41"/>
<comment type="caution">
    <text evidence="1">The sequence shown here is derived from an EMBL/GenBank/DDBJ whole genome shotgun (WGS) entry which is preliminary data.</text>
</comment>
<proteinExistence type="predicted"/>